<proteinExistence type="predicted"/>
<evidence type="ECO:0000256" key="1">
    <source>
        <dbReference type="SAM" id="SignalP"/>
    </source>
</evidence>
<dbReference type="AlphaFoldDB" id="A0A224XHD4"/>
<keyword evidence="1" id="KW-0732">Signal</keyword>
<organism evidence="2">
    <name type="scientific">Panstrongylus lignarius</name>
    <dbReference type="NCBI Taxonomy" id="156445"/>
    <lineage>
        <taxon>Eukaryota</taxon>
        <taxon>Metazoa</taxon>
        <taxon>Ecdysozoa</taxon>
        <taxon>Arthropoda</taxon>
        <taxon>Hexapoda</taxon>
        <taxon>Insecta</taxon>
        <taxon>Pterygota</taxon>
        <taxon>Neoptera</taxon>
        <taxon>Paraneoptera</taxon>
        <taxon>Hemiptera</taxon>
        <taxon>Heteroptera</taxon>
        <taxon>Panheteroptera</taxon>
        <taxon>Cimicomorpha</taxon>
        <taxon>Reduviidae</taxon>
        <taxon>Triatominae</taxon>
        <taxon>Panstrongylus</taxon>
    </lineage>
</organism>
<feature type="chain" id="PRO_5013188928" evidence="1">
    <location>
        <begin position="24"/>
        <end position="281"/>
    </location>
</feature>
<accession>A0A224XHD4</accession>
<dbReference type="EMBL" id="GFTR01004519">
    <property type="protein sequence ID" value="JAW11907.1"/>
    <property type="molecule type" value="Transcribed_RNA"/>
</dbReference>
<reference evidence="2" key="1">
    <citation type="journal article" date="2018" name="PLoS Negl. Trop. Dis.">
        <title>An insight into the salivary gland and fat body transcriptome of Panstrongylus lignarius (Hemiptera: Heteroptera), the main vector of Chagas disease in Peru.</title>
        <authorList>
            <person name="Nevoa J.C."/>
            <person name="Mendes M.T."/>
            <person name="da Silva M.V."/>
            <person name="Soares S.C."/>
            <person name="Oliveira C.J.F."/>
            <person name="Ribeiro J.M.C."/>
        </authorList>
    </citation>
    <scope>NUCLEOTIDE SEQUENCE</scope>
</reference>
<feature type="signal peptide" evidence="1">
    <location>
        <begin position="1"/>
        <end position="23"/>
    </location>
</feature>
<evidence type="ECO:0000313" key="2">
    <source>
        <dbReference type="EMBL" id="JAW11907.1"/>
    </source>
</evidence>
<protein>
    <submittedName>
        <fullName evidence="2">Putative secreted protein</fullName>
    </submittedName>
</protein>
<name>A0A224XHD4_9HEMI</name>
<dbReference type="Pfam" id="PF24664">
    <property type="entry name" value="Monjiviricetes_fusion"/>
    <property type="match status" value="1"/>
</dbReference>
<sequence>MMYLFLLNLIVLLFLCYPNSTYGMIGYDCRHPHLSYTIIDGITVKECNMNKTHVTSTHQNIQLLQRNPILTTKTYRCYIMITKTIFRCGMHSHTVAVKDGFYTYMYEPSYDECIRMVNDRTVKLFGRVISSEIKLNSKHRFNVMLTGAIHNDDTCEGGTYTFMDKTYYKAVVQAQIEVLFSEQDGKVEFRLDSNFWYSYCLCTGLSLEPTLLCEGARTNWNHLIQVKRRPRRTQEKVWHIIGPREEDWKTVTDAAERRDGGLCNAGSQWCDLQFEAPASAW</sequence>